<dbReference type="InterPro" id="IPR010441">
    <property type="entry name" value="CH_2"/>
</dbReference>
<dbReference type="AlphaFoldDB" id="C1EGD3"/>
<evidence type="ECO:0000259" key="2">
    <source>
        <dbReference type="PROSITE" id="PS50021"/>
    </source>
</evidence>
<dbReference type="KEGG" id="mis:MICPUN_109367"/>
<dbReference type="GO" id="GO:0008017">
    <property type="term" value="F:microtubule binding"/>
    <property type="evidence" value="ECO:0007669"/>
    <property type="project" value="TreeGrafter"/>
</dbReference>
<dbReference type="OrthoDB" id="193300at2759"/>
<dbReference type="Proteomes" id="UP000002009">
    <property type="component" value="Chromosome 13"/>
</dbReference>
<feature type="compositionally biased region" description="Gly residues" evidence="1">
    <location>
        <begin position="335"/>
        <end position="344"/>
    </location>
</feature>
<protein>
    <recommendedName>
        <fullName evidence="2">Calponin-homology (CH) domain-containing protein</fullName>
    </recommendedName>
</protein>
<feature type="domain" description="Calponin-homology (CH)" evidence="2">
    <location>
        <begin position="5"/>
        <end position="113"/>
    </location>
</feature>
<keyword evidence="4" id="KW-1185">Reference proteome</keyword>
<evidence type="ECO:0000256" key="1">
    <source>
        <dbReference type="SAM" id="MobiDB-lite"/>
    </source>
</evidence>
<dbReference type="eggNOG" id="ENOG502S497">
    <property type="taxonomic scope" value="Eukaryota"/>
</dbReference>
<dbReference type="GO" id="GO:0051493">
    <property type="term" value="P:regulation of cytoskeleton organization"/>
    <property type="evidence" value="ECO:0007669"/>
    <property type="project" value="TreeGrafter"/>
</dbReference>
<dbReference type="InterPro" id="IPR001715">
    <property type="entry name" value="CH_dom"/>
</dbReference>
<dbReference type="Gene3D" id="1.10.418.10">
    <property type="entry name" value="Calponin-like domain"/>
    <property type="match status" value="1"/>
</dbReference>
<dbReference type="EMBL" id="CP001331">
    <property type="protein sequence ID" value="ACO67002.1"/>
    <property type="molecule type" value="Genomic_DNA"/>
</dbReference>
<dbReference type="PANTHER" id="PTHR12509:SF9">
    <property type="entry name" value="SPERM FLAGELLAR PROTEIN 1 ISOFORM X1"/>
    <property type="match status" value="1"/>
</dbReference>
<dbReference type="InParanoid" id="C1EGD3"/>
<dbReference type="FunFam" id="1.10.418.10:FF:000059">
    <property type="entry name" value="RIKEN cDNA 6430531B16 gene"/>
    <property type="match status" value="1"/>
</dbReference>
<organism evidence="3 4">
    <name type="scientific">Micromonas commoda (strain RCC299 / NOUM17 / CCMP2709)</name>
    <name type="common">Picoplanktonic green alga</name>
    <dbReference type="NCBI Taxonomy" id="296587"/>
    <lineage>
        <taxon>Eukaryota</taxon>
        <taxon>Viridiplantae</taxon>
        <taxon>Chlorophyta</taxon>
        <taxon>Mamiellophyceae</taxon>
        <taxon>Mamiellales</taxon>
        <taxon>Mamiellaceae</taxon>
        <taxon>Micromonas</taxon>
    </lineage>
</organism>
<gene>
    <name evidence="3" type="ORF">MICPUN_109367</name>
</gene>
<name>C1EGD3_MICCC</name>
<feature type="compositionally biased region" description="Low complexity" evidence="1">
    <location>
        <begin position="324"/>
        <end position="334"/>
    </location>
</feature>
<dbReference type="OMA" id="AMTQKMY"/>
<dbReference type="GO" id="GO:0005930">
    <property type="term" value="C:axoneme"/>
    <property type="evidence" value="ECO:0007669"/>
    <property type="project" value="TreeGrafter"/>
</dbReference>
<dbReference type="PANTHER" id="PTHR12509">
    <property type="entry name" value="SPERMATOGENESIS-ASSOCIATED 4-RELATED"/>
    <property type="match status" value="1"/>
</dbReference>
<dbReference type="STRING" id="296587.C1EGD3"/>
<evidence type="ECO:0000313" key="3">
    <source>
        <dbReference type="EMBL" id="ACO67002.1"/>
    </source>
</evidence>
<accession>C1EGD3</accession>
<sequence>MEVADSELKPLYQWVDEIPLSRPKRNIARDFADGVLVAEVIAHFYPRLIELHNYSSANAMTQKMYNWQTLNQRALRKLGFQIPLQDVQDCCNNKAGAIERVLKLCKYKMAEFQSKHGVKGPGPDAGAKTDKTSAANAVSPGVLKPQKTNAQPGGGYAPAPAPVKEGMVPIVFQSAEPAEMTREEKMKAYARAQDKGIKGFAAADPATATVTGGLPQSNAAADNNARIVKHRDGTIEVDGKTYRPQLPPTLEAKMKMEIPAEVLKHKDAVIAELKETNDILETKSRKLEQLVRLKDAKIQTLLTKLQALTGGNLVVAAPPPPPSSSGGSSQRGSRPGTGGAPEPL</sequence>
<dbReference type="GeneID" id="8248673"/>
<reference evidence="3 4" key="1">
    <citation type="journal article" date="2009" name="Science">
        <title>Green evolution and dynamic adaptations revealed by genomes of the marine picoeukaryotes Micromonas.</title>
        <authorList>
            <person name="Worden A.Z."/>
            <person name="Lee J.H."/>
            <person name="Mock T."/>
            <person name="Rouze P."/>
            <person name="Simmons M.P."/>
            <person name="Aerts A.L."/>
            <person name="Allen A.E."/>
            <person name="Cuvelier M.L."/>
            <person name="Derelle E."/>
            <person name="Everett M.V."/>
            <person name="Foulon E."/>
            <person name="Grimwood J."/>
            <person name="Gundlach H."/>
            <person name="Henrissat B."/>
            <person name="Napoli C."/>
            <person name="McDonald S.M."/>
            <person name="Parker M.S."/>
            <person name="Rombauts S."/>
            <person name="Salamov A."/>
            <person name="Von Dassow P."/>
            <person name="Badger J.H."/>
            <person name="Coutinho P.M."/>
            <person name="Demir E."/>
            <person name="Dubchak I."/>
            <person name="Gentemann C."/>
            <person name="Eikrem W."/>
            <person name="Gready J.E."/>
            <person name="John U."/>
            <person name="Lanier W."/>
            <person name="Lindquist E.A."/>
            <person name="Lucas S."/>
            <person name="Mayer K.F."/>
            <person name="Moreau H."/>
            <person name="Not F."/>
            <person name="Otillar R."/>
            <person name="Panaud O."/>
            <person name="Pangilinan J."/>
            <person name="Paulsen I."/>
            <person name="Piegu B."/>
            <person name="Poliakov A."/>
            <person name="Robbens S."/>
            <person name="Schmutz J."/>
            <person name="Toulza E."/>
            <person name="Wyss T."/>
            <person name="Zelensky A."/>
            <person name="Zhou K."/>
            <person name="Armbrust E.V."/>
            <person name="Bhattacharya D."/>
            <person name="Goodenough U.W."/>
            <person name="Van de Peer Y."/>
            <person name="Grigoriev I.V."/>
        </authorList>
    </citation>
    <scope>NUCLEOTIDE SEQUENCE [LARGE SCALE GENOMIC DNA]</scope>
    <source>
        <strain evidence="4">RCC299 / NOUM17</strain>
    </source>
</reference>
<dbReference type="Pfam" id="PF06294">
    <property type="entry name" value="CH_2"/>
    <property type="match status" value="1"/>
</dbReference>
<feature type="region of interest" description="Disordered" evidence="1">
    <location>
        <begin position="115"/>
        <end position="136"/>
    </location>
</feature>
<dbReference type="InterPro" id="IPR052111">
    <property type="entry name" value="Spermatogenesis_Ciliary_MAP"/>
</dbReference>
<evidence type="ECO:0000313" key="4">
    <source>
        <dbReference type="Proteomes" id="UP000002009"/>
    </source>
</evidence>
<dbReference type="RefSeq" id="XP_002505744.1">
    <property type="nucleotide sequence ID" value="XM_002505698.1"/>
</dbReference>
<feature type="region of interest" description="Disordered" evidence="1">
    <location>
        <begin position="310"/>
        <end position="344"/>
    </location>
</feature>
<dbReference type="SUPFAM" id="SSF47576">
    <property type="entry name" value="Calponin-homology domain, CH-domain"/>
    <property type="match status" value="1"/>
</dbReference>
<dbReference type="PROSITE" id="PS50021">
    <property type="entry name" value="CH"/>
    <property type="match status" value="1"/>
</dbReference>
<dbReference type="InterPro" id="IPR036872">
    <property type="entry name" value="CH_dom_sf"/>
</dbReference>
<proteinExistence type="predicted"/>